<proteinExistence type="predicted"/>
<sequence>MFATVTPFAGASPFNDWFVPDTTQRHQLGLKLVGVDNYWGLGGFIYLKSNDTIIKGSVVQLDEIYQATLIPNTANLGRPVAIAMNAMASGTYGWFQVEGRAVYKTNATVAADASIGIGAAGILGTNSAGKQILGIRNRIAATGTTTFTALTFNGTNRIYCPSGYDGVFLGMALSGTGVGASAVAAALDPDGKTIYAGTAVGTASGANSTATGSITLTGTYTGYGSGIIHCPFAQGAIT</sequence>
<name>A0A6J5NJ55_9CAUD</name>
<organism evidence="1">
    <name type="scientific">uncultured Caudovirales phage</name>
    <dbReference type="NCBI Taxonomy" id="2100421"/>
    <lineage>
        <taxon>Viruses</taxon>
        <taxon>Duplodnaviria</taxon>
        <taxon>Heunggongvirae</taxon>
        <taxon>Uroviricota</taxon>
        <taxon>Caudoviricetes</taxon>
        <taxon>Peduoviridae</taxon>
        <taxon>Maltschvirus</taxon>
        <taxon>Maltschvirus maltsch</taxon>
    </lineage>
</organism>
<dbReference type="EMBL" id="LR796645">
    <property type="protein sequence ID" value="CAB4155414.1"/>
    <property type="molecule type" value="Genomic_DNA"/>
</dbReference>
<reference evidence="1" key="1">
    <citation type="submission" date="2020-04" db="EMBL/GenBank/DDBJ databases">
        <authorList>
            <person name="Chiriac C."/>
            <person name="Salcher M."/>
            <person name="Ghai R."/>
            <person name="Kavagutti S V."/>
        </authorList>
    </citation>
    <scope>NUCLEOTIDE SEQUENCE</scope>
</reference>
<protein>
    <submittedName>
        <fullName evidence="1">Uncharacterized protein</fullName>
    </submittedName>
</protein>
<gene>
    <name evidence="1" type="ORF">UFOVP671_6</name>
</gene>
<accession>A0A6J5NJ55</accession>
<evidence type="ECO:0000313" key="1">
    <source>
        <dbReference type="EMBL" id="CAB4155414.1"/>
    </source>
</evidence>